<dbReference type="Proteomes" id="UP001267426">
    <property type="component" value="Unassembled WGS sequence"/>
</dbReference>
<comment type="function">
    <text evidence="1 6">Forms part of the ribosomal stalk, playing a central role in the interaction of the ribosome with GTP-bound translation factors.</text>
</comment>
<dbReference type="EMBL" id="JAVRHT010000024">
    <property type="protein sequence ID" value="MDT0632236.1"/>
    <property type="molecule type" value="Genomic_DNA"/>
</dbReference>
<keyword evidence="6" id="KW-0699">rRNA-binding</keyword>
<dbReference type="SUPFAM" id="SSF160369">
    <property type="entry name" value="Ribosomal protein L10-like"/>
    <property type="match status" value="1"/>
</dbReference>
<dbReference type="InterPro" id="IPR002363">
    <property type="entry name" value="Ribosomal_uL10_CS_bac"/>
</dbReference>
<dbReference type="Pfam" id="PF00466">
    <property type="entry name" value="Ribosomal_L10"/>
    <property type="match status" value="1"/>
</dbReference>
<dbReference type="Gene3D" id="6.10.250.290">
    <property type="match status" value="1"/>
</dbReference>
<evidence type="ECO:0000256" key="1">
    <source>
        <dbReference type="ARBA" id="ARBA00002633"/>
    </source>
</evidence>
<dbReference type="Gene3D" id="3.30.70.1730">
    <property type="match status" value="1"/>
</dbReference>
<comment type="caution">
    <text evidence="7">The sequence shown here is derived from an EMBL/GenBank/DDBJ whole genome shotgun (WGS) entry which is preliminary data.</text>
</comment>
<keyword evidence="8" id="KW-1185">Reference proteome</keyword>
<evidence type="ECO:0000256" key="5">
    <source>
        <dbReference type="ARBA" id="ARBA00035202"/>
    </source>
</evidence>
<evidence type="ECO:0000313" key="7">
    <source>
        <dbReference type="EMBL" id="MDT0632236.1"/>
    </source>
</evidence>
<dbReference type="PANTHER" id="PTHR11560">
    <property type="entry name" value="39S RIBOSOMAL PROTEIN L10, MITOCHONDRIAL"/>
    <property type="match status" value="1"/>
</dbReference>
<dbReference type="CDD" id="cd05797">
    <property type="entry name" value="Ribosomal_L10"/>
    <property type="match status" value="1"/>
</dbReference>
<sequence>MPLTKQQKQEALGAIADQFEGANTVYLTDYQGLSVEQVTDLRRAFREADVQYKVLKNTLLRRVMEERGGFDELYDELHGPTAVAFTNDPAGPAKVIKKFLDDNDLEIPRFKGAYIDGSVYGNDQLDVLAKLKSRDELLADILGLLMAPITNVASALGAQGSGLASVIQQIAEKGEEG</sequence>
<evidence type="ECO:0000256" key="2">
    <source>
        <dbReference type="ARBA" id="ARBA00008889"/>
    </source>
</evidence>
<dbReference type="InterPro" id="IPR047865">
    <property type="entry name" value="Ribosomal_uL10_bac_type"/>
</dbReference>
<dbReference type="InterPro" id="IPR022973">
    <property type="entry name" value="Ribosomal_uL10_bac"/>
</dbReference>
<dbReference type="RefSeq" id="WP_311663954.1">
    <property type="nucleotide sequence ID" value="NZ_JAVRHT010000024.1"/>
</dbReference>
<dbReference type="HAMAP" id="MF_00362">
    <property type="entry name" value="Ribosomal_uL10"/>
    <property type="match status" value="1"/>
</dbReference>
<comment type="similarity">
    <text evidence="2 6">Belongs to the universal ribosomal protein uL10 family.</text>
</comment>
<protein>
    <recommendedName>
        <fullName evidence="5 6">Large ribosomal subunit protein uL10</fullName>
    </recommendedName>
</protein>
<gene>
    <name evidence="6 7" type="primary">rplJ</name>
    <name evidence="7" type="ORF">RM540_10810</name>
</gene>
<evidence type="ECO:0000256" key="4">
    <source>
        <dbReference type="ARBA" id="ARBA00023274"/>
    </source>
</evidence>
<dbReference type="NCBIfam" id="NF000955">
    <property type="entry name" value="PRK00099.1-1"/>
    <property type="match status" value="1"/>
</dbReference>
<dbReference type="PROSITE" id="PS01109">
    <property type="entry name" value="RIBOSOMAL_L10"/>
    <property type="match status" value="1"/>
</dbReference>
<organism evidence="7 8">
    <name type="scientific">Rubrivirga litoralis</name>
    <dbReference type="NCBI Taxonomy" id="3075598"/>
    <lineage>
        <taxon>Bacteria</taxon>
        <taxon>Pseudomonadati</taxon>
        <taxon>Rhodothermota</taxon>
        <taxon>Rhodothermia</taxon>
        <taxon>Rhodothermales</taxon>
        <taxon>Rubricoccaceae</taxon>
        <taxon>Rubrivirga</taxon>
    </lineage>
</organism>
<dbReference type="GO" id="GO:0005840">
    <property type="term" value="C:ribosome"/>
    <property type="evidence" value="ECO:0007669"/>
    <property type="project" value="UniProtKB-KW"/>
</dbReference>
<evidence type="ECO:0000256" key="3">
    <source>
        <dbReference type="ARBA" id="ARBA00022980"/>
    </source>
</evidence>
<accession>A0ABU3BSG1</accession>
<dbReference type="InterPro" id="IPR043141">
    <property type="entry name" value="Ribosomal_uL10-like_sf"/>
</dbReference>
<proteinExistence type="inferred from homology"/>
<evidence type="ECO:0000256" key="6">
    <source>
        <dbReference type="HAMAP-Rule" id="MF_00362"/>
    </source>
</evidence>
<reference evidence="7 8" key="1">
    <citation type="submission" date="2023-09" db="EMBL/GenBank/DDBJ databases">
        <authorList>
            <person name="Rey-Velasco X."/>
        </authorList>
    </citation>
    <scope>NUCLEOTIDE SEQUENCE [LARGE SCALE GENOMIC DNA]</scope>
    <source>
        <strain evidence="7 8">F394</strain>
    </source>
</reference>
<keyword evidence="3 6" id="KW-0689">Ribosomal protein</keyword>
<keyword evidence="6" id="KW-0694">RNA-binding</keyword>
<name>A0ABU3BSG1_9BACT</name>
<keyword evidence="4 6" id="KW-0687">Ribonucleoprotein</keyword>
<dbReference type="InterPro" id="IPR001790">
    <property type="entry name" value="Ribosomal_uL10"/>
</dbReference>
<evidence type="ECO:0000313" key="8">
    <source>
        <dbReference type="Proteomes" id="UP001267426"/>
    </source>
</evidence>
<comment type="subunit">
    <text evidence="6">Part of the ribosomal stalk of the 50S ribosomal subunit. The N-terminus interacts with L11 and the large rRNA to form the base of the stalk. The C-terminus forms an elongated spine to which L12 dimers bind in a sequential fashion forming a multimeric L10(L12)X complex.</text>
</comment>